<sequence>MVSVDNVVLGLSINPIKSYYPRFSVLETLMGDQDLLDLLQSPTINIKFEARSSRLALFYMCYYNVIREH</sequence>
<comment type="caution">
    <text evidence="1">The sequence shown here is derived from an EMBL/GenBank/DDBJ whole genome shotgun (WGS) entry which is preliminary data.</text>
</comment>
<gene>
    <name evidence="1" type="ORF">Syun_004664</name>
</gene>
<dbReference type="AlphaFoldDB" id="A0AAP0Q122"/>
<dbReference type="EMBL" id="JBBNAF010000002">
    <property type="protein sequence ID" value="KAK9163762.1"/>
    <property type="molecule type" value="Genomic_DNA"/>
</dbReference>
<protein>
    <submittedName>
        <fullName evidence="1">Uncharacterized protein</fullName>
    </submittedName>
</protein>
<dbReference type="Proteomes" id="UP001420932">
    <property type="component" value="Unassembled WGS sequence"/>
</dbReference>
<keyword evidence="2" id="KW-1185">Reference proteome</keyword>
<name>A0AAP0Q122_9MAGN</name>
<evidence type="ECO:0000313" key="2">
    <source>
        <dbReference type="Proteomes" id="UP001420932"/>
    </source>
</evidence>
<organism evidence="1 2">
    <name type="scientific">Stephania yunnanensis</name>
    <dbReference type="NCBI Taxonomy" id="152371"/>
    <lineage>
        <taxon>Eukaryota</taxon>
        <taxon>Viridiplantae</taxon>
        <taxon>Streptophyta</taxon>
        <taxon>Embryophyta</taxon>
        <taxon>Tracheophyta</taxon>
        <taxon>Spermatophyta</taxon>
        <taxon>Magnoliopsida</taxon>
        <taxon>Ranunculales</taxon>
        <taxon>Menispermaceae</taxon>
        <taxon>Menispermoideae</taxon>
        <taxon>Cissampelideae</taxon>
        <taxon>Stephania</taxon>
    </lineage>
</organism>
<reference evidence="1 2" key="1">
    <citation type="submission" date="2024-01" db="EMBL/GenBank/DDBJ databases">
        <title>Genome assemblies of Stephania.</title>
        <authorList>
            <person name="Yang L."/>
        </authorList>
    </citation>
    <scope>NUCLEOTIDE SEQUENCE [LARGE SCALE GENOMIC DNA]</scope>
    <source>
        <strain evidence="1">YNDBR</strain>
        <tissue evidence="1">Leaf</tissue>
    </source>
</reference>
<proteinExistence type="predicted"/>
<accession>A0AAP0Q122</accession>
<evidence type="ECO:0000313" key="1">
    <source>
        <dbReference type="EMBL" id="KAK9163762.1"/>
    </source>
</evidence>